<sequence>MKLSNGDTKSACFMPVAVANWQIDGGDETALATLPPGDIAVSHASLLRIKVRHLG</sequence>
<organism evidence="1">
    <name type="scientific">Rosellinia necatrix</name>
    <name type="common">White root-rot fungus</name>
    <dbReference type="NCBI Taxonomy" id="77044"/>
    <lineage>
        <taxon>Eukaryota</taxon>
        <taxon>Fungi</taxon>
        <taxon>Dikarya</taxon>
        <taxon>Ascomycota</taxon>
        <taxon>Pezizomycotina</taxon>
        <taxon>Sordariomycetes</taxon>
        <taxon>Xylariomycetidae</taxon>
        <taxon>Xylariales</taxon>
        <taxon>Xylariaceae</taxon>
        <taxon>Rosellinia</taxon>
    </lineage>
</organism>
<dbReference type="AlphaFoldDB" id="A0A1S8AAZ8"/>
<evidence type="ECO:0000313" key="1">
    <source>
        <dbReference type="EMBL" id="GAW26880.1"/>
    </source>
</evidence>
<gene>
    <name evidence="1" type="ORF">SAMD00023353_5300570</name>
</gene>
<proteinExistence type="predicted"/>
<dbReference type="Proteomes" id="UP000054516">
    <property type="component" value="Unassembled WGS sequence"/>
</dbReference>
<reference evidence="1" key="1">
    <citation type="submission" date="2016-03" db="EMBL/GenBank/DDBJ databases">
        <title>Draft genome sequence of Rosellinia necatrix.</title>
        <authorList>
            <person name="Kanematsu S."/>
        </authorList>
    </citation>
    <scope>NUCLEOTIDE SEQUENCE [LARGE SCALE GENOMIC DNA]</scope>
    <source>
        <strain evidence="1">W97</strain>
    </source>
</reference>
<accession>A0A1S8AAZ8</accession>
<evidence type="ECO:0000313" key="2">
    <source>
        <dbReference type="Proteomes" id="UP000054516"/>
    </source>
</evidence>
<dbReference type="EMBL" id="DF977498">
    <property type="protein sequence ID" value="GAW26880.1"/>
    <property type="molecule type" value="Genomic_DNA"/>
</dbReference>
<keyword evidence="2" id="KW-1185">Reference proteome</keyword>
<protein>
    <submittedName>
        <fullName evidence="1">Uncharacterized protein</fullName>
    </submittedName>
</protein>
<name>A0A1S8AAZ8_ROSNE</name>